<reference evidence="4 5" key="1">
    <citation type="submission" date="2020-03" db="EMBL/GenBank/DDBJ databases">
        <authorList>
            <person name="Sun Q."/>
        </authorList>
    </citation>
    <scope>NUCLEOTIDE SEQUENCE [LARGE SCALE GENOMIC DNA]</scope>
    <source>
        <strain evidence="4 5">JC162</strain>
    </source>
</reference>
<evidence type="ECO:0000256" key="1">
    <source>
        <dbReference type="ARBA" id="ARBA00008023"/>
    </source>
</evidence>
<sequence>MRIRFLSKNRHKIDEARKILEPLGAEVIPISVSIDEIQTRDVKAIVRDKALRAFGRIGHRIFVEHTCLYIDALNGFPGGLTQPFWDSLEADRFCELFGRGEKRGLTAKTWIGYCDGRRIHHFEGEIRGTVASAPRGDRSFQWDCVFVPDGHEQTFAEMGEEKNLISMRRIALNALADHLRGKANA</sequence>
<dbReference type="GO" id="GO:0047429">
    <property type="term" value="F:nucleoside triphosphate diphosphatase activity"/>
    <property type="evidence" value="ECO:0007669"/>
    <property type="project" value="InterPro"/>
</dbReference>
<dbReference type="EMBL" id="JABBKX010000004">
    <property type="protein sequence ID" value="NMJ42450.1"/>
    <property type="molecule type" value="Genomic_DNA"/>
</dbReference>
<dbReference type="CDD" id="cd00515">
    <property type="entry name" value="HAM1"/>
    <property type="match status" value="1"/>
</dbReference>
<dbReference type="InterPro" id="IPR002637">
    <property type="entry name" value="RdgB/HAM1"/>
</dbReference>
<dbReference type="GO" id="GO:0005737">
    <property type="term" value="C:cytoplasm"/>
    <property type="evidence" value="ECO:0007669"/>
    <property type="project" value="TreeGrafter"/>
</dbReference>
<evidence type="ECO:0000256" key="3">
    <source>
        <dbReference type="ARBA" id="ARBA00023080"/>
    </source>
</evidence>
<dbReference type="SUPFAM" id="SSF52972">
    <property type="entry name" value="ITPase-like"/>
    <property type="match status" value="1"/>
</dbReference>
<dbReference type="AlphaFoldDB" id="A0A848EG86"/>
<gene>
    <name evidence="4" type="ORF">GWK16_14470</name>
</gene>
<organism evidence="4 5">
    <name type="scientific">Neoroseomonas marina</name>
    <dbReference type="NCBI Taxonomy" id="1232220"/>
    <lineage>
        <taxon>Bacteria</taxon>
        <taxon>Pseudomonadati</taxon>
        <taxon>Pseudomonadota</taxon>
        <taxon>Alphaproteobacteria</taxon>
        <taxon>Acetobacterales</taxon>
        <taxon>Acetobacteraceae</taxon>
        <taxon>Neoroseomonas</taxon>
    </lineage>
</organism>
<dbReference type="GO" id="GO:0009143">
    <property type="term" value="P:nucleoside triphosphate catabolic process"/>
    <property type="evidence" value="ECO:0007669"/>
    <property type="project" value="InterPro"/>
</dbReference>
<evidence type="ECO:0000313" key="5">
    <source>
        <dbReference type="Proteomes" id="UP000548582"/>
    </source>
</evidence>
<protein>
    <submittedName>
        <fullName evidence="4">Non-canonical purine NTP pyrophosphatase</fullName>
    </submittedName>
</protein>
<name>A0A848EG86_9PROT</name>
<comment type="caution">
    <text evidence="4">The sequence shown here is derived from an EMBL/GenBank/DDBJ whole genome shotgun (WGS) entry which is preliminary data.</text>
</comment>
<dbReference type="Proteomes" id="UP000548582">
    <property type="component" value="Unassembled WGS sequence"/>
</dbReference>
<dbReference type="PANTHER" id="PTHR11067">
    <property type="entry name" value="INOSINE TRIPHOSPHATE PYROPHOSPHATASE/HAM1 PROTEIN"/>
    <property type="match status" value="1"/>
</dbReference>
<keyword evidence="5" id="KW-1185">Reference proteome</keyword>
<keyword evidence="2" id="KW-0378">Hydrolase</keyword>
<comment type="similarity">
    <text evidence="1">Belongs to the HAM1 NTPase family.</text>
</comment>
<dbReference type="Pfam" id="PF01725">
    <property type="entry name" value="Ham1p_like"/>
    <property type="match status" value="1"/>
</dbReference>
<evidence type="ECO:0000313" key="4">
    <source>
        <dbReference type="EMBL" id="NMJ42450.1"/>
    </source>
</evidence>
<dbReference type="GO" id="GO:0009117">
    <property type="term" value="P:nucleotide metabolic process"/>
    <property type="evidence" value="ECO:0007669"/>
    <property type="project" value="UniProtKB-KW"/>
</dbReference>
<dbReference type="Gene3D" id="3.90.950.10">
    <property type="match status" value="1"/>
</dbReference>
<keyword evidence="3" id="KW-0546">Nucleotide metabolism</keyword>
<dbReference type="RefSeq" id="WP_170054668.1">
    <property type="nucleotide sequence ID" value="NZ_JABBKX010000004.1"/>
</dbReference>
<proteinExistence type="inferred from homology"/>
<dbReference type="PANTHER" id="PTHR11067:SF9">
    <property type="entry name" value="INOSINE TRIPHOSPHATE PYROPHOSPHATASE"/>
    <property type="match status" value="1"/>
</dbReference>
<evidence type="ECO:0000256" key="2">
    <source>
        <dbReference type="ARBA" id="ARBA00022801"/>
    </source>
</evidence>
<accession>A0A848EG86</accession>
<dbReference type="InterPro" id="IPR029001">
    <property type="entry name" value="ITPase-like_fam"/>
</dbReference>